<organism evidence="1 2">
    <name type="scientific">Byssothecium circinans</name>
    <dbReference type="NCBI Taxonomy" id="147558"/>
    <lineage>
        <taxon>Eukaryota</taxon>
        <taxon>Fungi</taxon>
        <taxon>Dikarya</taxon>
        <taxon>Ascomycota</taxon>
        <taxon>Pezizomycotina</taxon>
        <taxon>Dothideomycetes</taxon>
        <taxon>Pleosporomycetidae</taxon>
        <taxon>Pleosporales</taxon>
        <taxon>Massarineae</taxon>
        <taxon>Massarinaceae</taxon>
        <taxon>Byssothecium</taxon>
    </lineage>
</organism>
<gene>
    <name evidence="1" type="ORF">CC80DRAFT_96019</name>
</gene>
<dbReference type="EMBL" id="ML976978">
    <property type="protein sequence ID" value="KAF1962695.1"/>
    <property type="molecule type" value="Genomic_DNA"/>
</dbReference>
<keyword evidence="2" id="KW-1185">Reference proteome</keyword>
<dbReference type="OrthoDB" id="3770097at2759"/>
<dbReference type="AlphaFoldDB" id="A0A6A5UCN9"/>
<accession>A0A6A5UCN9</accession>
<reference evidence="1" key="1">
    <citation type="journal article" date="2020" name="Stud. Mycol.">
        <title>101 Dothideomycetes genomes: a test case for predicting lifestyles and emergence of pathogens.</title>
        <authorList>
            <person name="Haridas S."/>
            <person name="Albert R."/>
            <person name="Binder M."/>
            <person name="Bloem J."/>
            <person name="Labutti K."/>
            <person name="Salamov A."/>
            <person name="Andreopoulos B."/>
            <person name="Baker S."/>
            <person name="Barry K."/>
            <person name="Bills G."/>
            <person name="Bluhm B."/>
            <person name="Cannon C."/>
            <person name="Castanera R."/>
            <person name="Culley D."/>
            <person name="Daum C."/>
            <person name="Ezra D."/>
            <person name="Gonzalez J."/>
            <person name="Henrissat B."/>
            <person name="Kuo A."/>
            <person name="Liang C."/>
            <person name="Lipzen A."/>
            <person name="Lutzoni F."/>
            <person name="Magnuson J."/>
            <person name="Mondo S."/>
            <person name="Nolan M."/>
            <person name="Ohm R."/>
            <person name="Pangilinan J."/>
            <person name="Park H.-J."/>
            <person name="Ramirez L."/>
            <person name="Alfaro M."/>
            <person name="Sun H."/>
            <person name="Tritt A."/>
            <person name="Yoshinaga Y."/>
            <person name="Zwiers L.-H."/>
            <person name="Turgeon B."/>
            <person name="Goodwin S."/>
            <person name="Spatafora J."/>
            <person name="Crous P."/>
            <person name="Grigoriev I."/>
        </authorList>
    </citation>
    <scope>NUCLEOTIDE SEQUENCE</scope>
    <source>
        <strain evidence="1">CBS 675.92</strain>
    </source>
</reference>
<proteinExistence type="predicted"/>
<dbReference type="Proteomes" id="UP000800035">
    <property type="component" value="Unassembled WGS sequence"/>
</dbReference>
<name>A0A6A5UCN9_9PLEO</name>
<sequence>MEVLFGLCDKFLIGELPFSCLNARCERSLREWEEKRYLRHLILMGIMPLFIQDGDIDTKLEHPIKPFEGSAWYRTKWKQGKKRACFEFMVPLGIQPWQDDVDRFMETAPRRDFIKALLKNEHGWRITVENWGGGEYGDQVVVSDIPANDEEPLEVGATSWIELLLPLKHDRTLQPARGKRDRSFQSYCKPGQEPEVIRESYDGYSPIVRVELAHFGRRLDEMIYSFALDFGVPEVYNENDMKAFTVNWGIEHIRNLPAYFAE</sequence>
<evidence type="ECO:0000313" key="2">
    <source>
        <dbReference type="Proteomes" id="UP000800035"/>
    </source>
</evidence>
<evidence type="ECO:0000313" key="1">
    <source>
        <dbReference type="EMBL" id="KAF1962695.1"/>
    </source>
</evidence>
<protein>
    <submittedName>
        <fullName evidence="1">Uncharacterized protein</fullName>
    </submittedName>
</protein>